<keyword evidence="6 7" id="KW-0472">Membrane</keyword>
<organism evidence="9 10">
    <name type="scientific">Serpentinicella alkaliphila</name>
    <dbReference type="NCBI Taxonomy" id="1734049"/>
    <lineage>
        <taxon>Bacteria</taxon>
        <taxon>Bacillati</taxon>
        <taxon>Bacillota</taxon>
        <taxon>Clostridia</taxon>
        <taxon>Peptostreptococcales</taxon>
        <taxon>Natronincolaceae</taxon>
        <taxon>Serpentinicella</taxon>
    </lineage>
</organism>
<dbReference type="RefSeq" id="WP_132847519.1">
    <property type="nucleotide sequence ID" value="NZ_CP058648.1"/>
</dbReference>
<keyword evidence="3" id="KW-1003">Cell membrane</keyword>
<evidence type="ECO:0000256" key="7">
    <source>
        <dbReference type="SAM" id="Phobius"/>
    </source>
</evidence>
<keyword evidence="4 7" id="KW-0812">Transmembrane</keyword>
<comment type="similarity">
    <text evidence="2">Belongs to the CPA3 antiporters (TC 2.A.63) subunit B family.</text>
</comment>
<accession>A0A4R2TUE2</accession>
<dbReference type="OrthoDB" id="1752329at2"/>
<feature type="transmembrane region" description="Helical" evidence="7">
    <location>
        <begin position="12"/>
        <end position="30"/>
    </location>
</feature>
<comment type="subcellular location">
    <subcellularLocation>
        <location evidence="1">Cell membrane</location>
        <topology evidence="1">Multi-pass membrane protein</topology>
    </subcellularLocation>
</comment>
<dbReference type="AlphaFoldDB" id="A0A4R2TUE2"/>
<evidence type="ECO:0000256" key="1">
    <source>
        <dbReference type="ARBA" id="ARBA00004651"/>
    </source>
</evidence>
<dbReference type="EMBL" id="SLYC01000003">
    <property type="protein sequence ID" value="TCQ06636.1"/>
    <property type="molecule type" value="Genomic_DNA"/>
</dbReference>
<evidence type="ECO:0000256" key="3">
    <source>
        <dbReference type="ARBA" id="ARBA00022475"/>
    </source>
</evidence>
<evidence type="ECO:0000256" key="6">
    <source>
        <dbReference type="ARBA" id="ARBA00023136"/>
    </source>
</evidence>
<dbReference type="PANTHER" id="PTHR33932">
    <property type="entry name" value="NA(+)/H(+) ANTIPORTER SUBUNIT B"/>
    <property type="match status" value="1"/>
</dbReference>
<evidence type="ECO:0000256" key="4">
    <source>
        <dbReference type="ARBA" id="ARBA00022692"/>
    </source>
</evidence>
<proteinExistence type="inferred from homology"/>
<name>A0A4R2TUE2_9FIRM</name>
<dbReference type="InterPro" id="IPR007182">
    <property type="entry name" value="MnhB"/>
</dbReference>
<evidence type="ECO:0000259" key="8">
    <source>
        <dbReference type="Pfam" id="PF04039"/>
    </source>
</evidence>
<evidence type="ECO:0000313" key="9">
    <source>
        <dbReference type="EMBL" id="TCQ06636.1"/>
    </source>
</evidence>
<feature type="domain" description="Na+/H+ antiporter MnhB subunit-related protein" evidence="8">
    <location>
        <begin position="5"/>
        <end position="128"/>
    </location>
</feature>
<keyword evidence="10" id="KW-1185">Reference proteome</keyword>
<sequence>MDDIIVRIISRFVIPYIYLYGIYVVIHGSISPGGGFAGGAIIGSAFVLYTLVFGLKRAQLKIPYKFFKRRIEGLMCFIFMAFIVVFMGYDVQKIRELGAYALSVGESVKPELLSTVTIGIGMMVAVTLISLFHIFIKEDKFSGNSTGDSGQN</sequence>
<protein>
    <submittedName>
        <fullName evidence="9">Multisubunit sodium/proton antiporter MrpB subunit</fullName>
    </submittedName>
</protein>
<dbReference type="GO" id="GO:0005886">
    <property type="term" value="C:plasma membrane"/>
    <property type="evidence" value="ECO:0007669"/>
    <property type="project" value="UniProtKB-SubCell"/>
</dbReference>
<evidence type="ECO:0000256" key="2">
    <source>
        <dbReference type="ARBA" id="ARBA00009425"/>
    </source>
</evidence>
<keyword evidence="5 7" id="KW-1133">Transmembrane helix</keyword>
<reference evidence="9 10" key="1">
    <citation type="submission" date="2019-03" db="EMBL/GenBank/DDBJ databases">
        <title>Genomic Encyclopedia of Type Strains, Phase IV (KMG-IV): sequencing the most valuable type-strain genomes for metagenomic binning, comparative biology and taxonomic classification.</title>
        <authorList>
            <person name="Goeker M."/>
        </authorList>
    </citation>
    <scope>NUCLEOTIDE SEQUENCE [LARGE SCALE GENOMIC DNA]</scope>
    <source>
        <strain evidence="9 10">DSM 100013</strain>
    </source>
</reference>
<feature type="transmembrane region" description="Helical" evidence="7">
    <location>
        <begin position="112"/>
        <end position="136"/>
    </location>
</feature>
<dbReference type="InterPro" id="IPR050622">
    <property type="entry name" value="CPA3_antiporter_subunitB"/>
</dbReference>
<feature type="transmembrane region" description="Helical" evidence="7">
    <location>
        <begin position="74"/>
        <end position="92"/>
    </location>
</feature>
<evidence type="ECO:0000256" key="5">
    <source>
        <dbReference type="ARBA" id="ARBA00022989"/>
    </source>
</evidence>
<comment type="caution">
    <text evidence="9">The sequence shown here is derived from an EMBL/GenBank/DDBJ whole genome shotgun (WGS) entry which is preliminary data.</text>
</comment>
<dbReference type="Proteomes" id="UP000295504">
    <property type="component" value="Unassembled WGS sequence"/>
</dbReference>
<dbReference type="Pfam" id="PF04039">
    <property type="entry name" value="MnhB"/>
    <property type="match status" value="1"/>
</dbReference>
<evidence type="ECO:0000313" key="10">
    <source>
        <dbReference type="Proteomes" id="UP000295504"/>
    </source>
</evidence>
<dbReference type="PANTHER" id="PTHR33932:SF4">
    <property type="entry name" value="NA(+)_H(+) ANTIPORTER SUBUNIT B"/>
    <property type="match status" value="1"/>
</dbReference>
<gene>
    <name evidence="9" type="ORF">EDD79_100361</name>
</gene>
<feature type="transmembrane region" description="Helical" evidence="7">
    <location>
        <begin position="36"/>
        <end position="54"/>
    </location>
</feature>